<feature type="compositionally biased region" description="Polar residues" evidence="1">
    <location>
        <begin position="602"/>
        <end position="615"/>
    </location>
</feature>
<evidence type="ECO:0000313" key="2">
    <source>
        <dbReference type="EMBL" id="KAK8785622.1"/>
    </source>
</evidence>
<feature type="region of interest" description="Disordered" evidence="1">
    <location>
        <begin position="354"/>
        <end position="376"/>
    </location>
</feature>
<dbReference type="Proteomes" id="UP001321473">
    <property type="component" value="Unassembled WGS sequence"/>
</dbReference>
<sequence length="710" mass="72044">MFYKKFCITTLGKTFVQILREHLVRTSTSVELGAMDHSSTDGGGDSVCLVQTPPMSQSMVVREMKRIVQVLEELGTTPLVDTRQITLVDLSISDPGLEGDVDPVPRCALFRSPEQPTKRELAAVPEGEDWLMSLASPAPLPGPKAGVTLANTNRGAGLQRAMVKDPVAFPDLLGSPLLGEAKCDTSEQPSLVEADTGSVCPATLDVLLVQKSSAISEAAVSVDSSFGEEILAVANAETTFSVPAVSAAPSAAAACKKATSNTEAADVTVTLVRGTIPSLPTGRSNDGLPTIVLEEAAAVDSCASEEDLAVASAEATFAIPAVPVAPPATAVPRKGTSDTAAADTTVTLGQGAVARTPAGQSDSATPDSSLAPVGEEAAALDSCGSEEGFAVATAETTFSVPAMPAAPSAPVVSRKVPSKTVAAAGTTMTLGQGAILRRPSGQPLPRRSMLQPPSQRAGRLSVPSRLTAPRGRLSVAPTAADTTFGANKATPDGRLSAPKSALQQPSQRQAAPVSQPATAIPGPRASSLRRSVAGTSVGTAAAASRRSLQAPASGALASGVAKRGPASRLSVIPATAAASRTSLKPPAKPAATGLRKSLAGPQKTQTPAGQPTAQMAKQAPKPGSQPAPQPKPKAALAPQLPRSRLPPPKSRGVGGMPRPAPSSGVSSSQPPPRLLLPIVESPVPTRLSSTPVRSDAPLCGGPDLTPIRKR</sequence>
<feature type="region of interest" description="Disordered" evidence="1">
    <location>
        <begin position="432"/>
        <end position="710"/>
    </location>
</feature>
<feature type="compositionally biased region" description="Low complexity" evidence="1">
    <location>
        <begin position="632"/>
        <end position="643"/>
    </location>
</feature>
<gene>
    <name evidence="2" type="ORF">V5799_008012</name>
</gene>
<reference evidence="2 3" key="1">
    <citation type="journal article" date="2023" name="Arcadia Sci">
        <title>De novo assembly of a long-read Amblyomma americanum tick genome.</title>
        <authorList>
            <person name="Chou S."/>
            <person name="Poskanzer K.E."/>
            <person name="Rollins M."/>
            <person name="Thuy-Boun P.S."/>
        </authorList>
    </citation>
    <scope>NUCLEOTIDE SEQUENCE [LARGE SCALE GENOMIC DNA]</scope>
    <source>
        <strain evidence="2">F_SG_1</strain>
        <tissue evidence="2">Salivary glands</tissue>
    </source>
</reference>
<dbReference type="AlphaFoldDB" id="A0AAQ4FG69"/>
<feature type="compositionally biased region" description="Low complexity" evidence="1">
    <location>
        <begin position="531"/>
        <end position="547"/>
    </location>
</feature>
<organism evidence="2 3">
    <name type="scientific">Amblyomma americanum</name>
    <name type="common">Lone star tick</name>
    <dbReference type="NCBI Taxonomy" id="6943"/>
    <lineage>
        <taxon>Eukaryota</taxon>
        <taxon>Metazoa</taxon>
        <taxon>Ecdysozoa</taxon>
        <taxon>Arthropoda</taxon>
        <taxon>Chelicerata</taxon>
        <taxon>Arachnida</taxon>
        <taxon>Acari</taxon>
        <taxon>Parasitiformes</taxon>
        <taxon>Ixodida</taxon>
        <taxon>Ixodoidea</taxon>
        <taxon>Ixodidae</taxon>
        <taxon>Amblyomminae</taxon>
        <taxon>Amblyomma</taxon>
    </lineage>
</organism>
<evidence type="ECO:0000256" key="1">
    <source>
        <dbReference type="SAM" id="MobiDB-lite"/>
    </source>
</evidence>
<accession>A0AAQ4FG69</accession>
<feature type="compositionally biased region" description="Polar residues" evidence="1">
    <location>
        <begin position="358"/>
        <end position="368"/>
    </location>
</feature>
<dbReference type="EMBL" id="JARKHS020003368">
    <property type="protein sequence ID" value="KAK8785622.1"/>
    <property type="molecule type" value="Genomic_DNA"/>
</dbReference>
<keyword evidence="3" id="KW-1185">Reference proteome</keyword>
<evidence type="ECO:0000313" key="3">
    <source>
        <dbReference type="Proteomes" id="UP001321473"/>
    </source>
</evidence>
<proteinExistence type="predicted"/>
<comment type="caution">
    <text evidence="2">The sequence shown here is derived from an EMBL/GenBank/DDBJ whole genome shotgun (WGS) entry which is preliminary data.</text>
</comment>
<protein>
    <submittedName>
        <fullName evidence="2">Uncharacterized protein</fullName>
    </submittedName>
</protein>
<name>A0AAQ4FG69_AMBAM</name>